<dbReference type="NCBIfam" id="NF043064">
    <property type="entry name" value="MMSYN1_0877"/>
    <property type="match status" value="1"/>
</dbReference>
<feature type="transmembrane region" description="Helical" evidence="8">
    <location>
        <begin position="90"/>
        <end position="111"/>
    </location>
</feature>
<evidence type="ECO:0000256" key="8">
    <source>
        <dbReference type="SAM" id="Phobius"/>
    </source>
</evidence>
<dbReference type="GO" id="GO:0032217">
    <property type="term" value="F:riboflavin transmembrane transporter activity"/>
    <property type="evidence" value="ECO:0007669"/>
    <property type="project" value="InterPro"/>
</dbReference>
<keyword evidence="10" id="KW-1185">Reference proteome</keyword>
<evidence type="ECO:0000313" key="9">
    <source>
        <dbReference type="EMBL" id="AKM54047.1"/>
    </source>
</evidence>
<keyword evidence="4" id="KW-1003">Cell membrane</keyword>
<keyword evidence="3" id="KW-0813">Transport</keyword>
<dbReference type="PANTHER" id="PTHR38438">
    <property type="entry name" value="RIBOFLAVIN TRANSPORTER RIBU"/>
    <property type="match status" value="1"/>
</dbReference>
<sequence>MRGLLKNSFRLETKRIAAMAIIVALYVLFSWISKVANLSIFSVAPFLKIEFTDFICLLAVRIIGIVYSSLLVISVSWLRMAYLGDGPIDVFALMLADLIFIWIFLVGDFYFRQIINKFVKGKNEKGYDYLMTSIAIIFSIICTTFLMTFFNWLFIYDMYAKFMNYQPSDIAWFKSILVSIVIPFNLIKFSINGVIFMAIYRAIVLIEHQFKLNYQLIPSKPKTSDNSTLYLDYDLSEELFF</sequence>
<dbReference type="AlphaFoldDB" id="A0A0H3XMC1"/>
<organism evidence="9 10">
    <name type="scientific">Spiroplasma eriocheiris</name>
    <dbReference type="NCBI Taxonomy" id="315358"/>
    <lineage>
        <taxon>Bacteria</taxon>
        <taxon>Bacillati</taxon>
        <taxon>Mycoplasmatota</taxon>
        <taxon>Mollicutes</taxon>
        <taxon>Entomoplasmatales</taxon>
        <taxon>Spiroplasmataceae</taxon>
        <taxon>Spiroplasma</taxon>
    </lineage>
</organism>
<evidence type="ECO:0000313" key="10">
    <source>
        <dbReference type="Proteomes" id="UP000035661"/>
    </source>
</evidence>
<name>A0A0H3XMC1_9MOLU</name>
<feature type="transmembrane region" description="Helical" evidence="8">
    <location>
        <begin position="132"/>
        <end position="156"/>
    </location>
</feature>
<comment type="subcellular location">
    <subcellularLocation>
        <location evidence="1">Cell membrane</location>
        <topology evidence="1">Multi-pass membrane protein</topology>
    </subcellularLocation>
</comment>
<dbReference type="PANTHER" id="PTHR38438:SF1">
    <property type="entry name" value="RIBOFLAVIN TRANSPORTER RIBU"/>
    <property type="match status" value="1"/>
</dbReference>
<dbReference type="STRING" id="315358.SERIO_v1c04680"/>
<dbReference type="InterPro" id="IPR025720">
    <property type="entry name" value="RibU"/>
</dbReference>
<evidence type="ECO:0000256" key="3">
    <source>
        <dbReference type="ARBA" id="ARBA00022448"/>
    </source>
</evidence>
<dbReference type="GO" id="GO:0005886">
    <property type="term" value="C:plasma membrane"/>
    <property type="evidence" value="ECO:0007669"/>
    <property type="project" value="UniProtKB-SubCell"/>
</dbReference>
<keyword evidence="6 8" id="KW-1133">Transmembrane helix</keyword>
<dbReference type="EMBL" id="CP011856">
    <property type="protein sequence ID" value="AKM54047.1"/>
    <property type="molecule type" value="Genomic_DNA"/>
</dbReference>
<accession>A0A0H3XMC1</accession>
<evidence type="ECO:0000256" key="2">
    <source>
        <dbReference type="ARBA" id="ARBA00005540"/>
    </source>
</evidence>
<comment type="similarity">
    <text evidence="2">Belongs to the prokaryotic riboflavin transporter (P-RFT) (TC 2.A.87) family.</text>
</comment>
<feature type="transmembrane region" description="Helical" evidence="8">
    <location>
        <begin position="16"/>
        <end position="33"/>
    </location>
</feature>
<dbReference type="InterPro" id="IPR053647">
    <property type="entry name" value="Riboflavin_Transporter_RibV"/>
</dbReference>
<evidence type="ECO:0000256" key="1">
    <source>
        <dbReference type="ARBA" id="ARBA00004651"/>
    </source>
</evidence>
<dbReference type="Pfam" id="PF12822">
    <property type="entry name" value="ECF_trnsprt"/>
    <property type="match status" value="1"/>
</dbReference>
<reference evidence="10" key="2">
    <citation type="submission" date="2015-06" db="EMBL/GenBank/DDBJ databases">
        <title>Complete genome sequence of Spiroplasma eriocheiris TDA-040725-5 (DSM 21848).</title>
        <authorList>
            <person name="Lo W.-S."/>
            <person name="Kuo C.-H."/>
        </authorList>
    </citation>
    <scope>NUCLEOTIDE SEQUENCE [LARGE SCALE GENOMIC DNA]</scope>
    <source>
        <strain evidence="10">TDA-040725-5</strain>
    </source>
</reference>
<dbReference type="PATRIC" id="fig|743698.3.peg.469"/>
<dbReference type="InterPro" id="IPR024529">
    <property type="entry name" value="ECF_trnsprt_substrate-spec"/>
</dbReference>
<evidence type="ECO:0000256" key="7">
    <source>
        <dbReference type="ARBA" id="ARBA00023136"/>
    </source>
</evidence>
<evidence type="ECO:0000256" key="4">
    <source>
        <dbReference type="ARBA" id="ARBA00022475"/>
    </source>
</evidence>
<dbReference type="Gene3D" id="1.10.1760.20">
    <property type="match status" value="1"/>
</dbReference>
<evidence type="ECO:0000256" key="5">
    <source>
        <dbReference type="ARBA" id="ARBA00022692"/>
    </source>
</evidence>
<dbReference type="KEGG" id="seri:SERIO_v1c04680"/>
<feature type="transmembrane region" description="Helical" evidence="8">
    <location>
        <begin position="54"/>
        <end position="78"/>
    </location>
</feature>
<keyword evidence="7 8" id="KW-0472">Membrane</keyword>
<keyword evidence="5 8" id="KW-0812">Transmembrane</keyword>
<protein>
    <recommendedName>
        <fullName evidence="11">ECF transporter S component</fullName>
    </recommendedName>
</protein>
<feature type="transmembrane region" description="Helical" evidence="8">
    <location>
        <begin position="176"/>
        <end position="200"/>
    </location>
</feature>
<dbReference type="RefSeq" id="WP_047791293.1">
    <property type="nucleotide sequence ID" value="NZ_CP011856.1"/>
</dbReference>
<evidence type="ECO:0000256" key="6">
    <source>
        <dbReference type="ARBA" id="ARBA00022989"/>
    </source>
</evidence>
<dbReference type="Proteomes" id="UP000035661">
    <property type="component" value="Chromosome"/>
</dbReference>
<evidence type="ECO:0008006" key="11">
    <source>
        <dbReference type="Google" id="ProtNLM"/>
    </source>
</evidence>
<proteinExistence type="inferred from homology"/>
<reference evidence="9 10" key="1">
    <citation type="journal article" date="2015" name="Genome Biol. Evol.">
        <title>Found and Lost: The Fates of Horizontally Acquired Genes in Arthropod-Symbiotic Spiroplasma.</title>
        <authorList>
            <person name="Lo W.S."/>
            <person name="Gasparich G.E."/>
            <person name="Kuo C.H."/>
        </authorList>
    </citation>
    <scope>NUCLEOTIDE SEQUENCE [LARGE SCALE GENOMIC DNA]</scope>
    <source>
        <strain evidence="10">TDA-040725-5</strain>
    </source>
</reference>
<gene>
    <name evidence="9" type="ORF">SERIO_v1c04680</name>
</gene>